<name>A0A1E5WDZ5_9POAL</name>
<feature type="region of interest" description="Disordered" evidence="1">
    <location>
        <begin position="61"/>
        <end position="106"/>
    </location>
</feature>
<feature type="domain" description="F-box" evidence="2">
    <location>
        <begin position="1"/>
        <end position="47"/>
    </location>
</feature>
<organism evidence="3 4">
    <name type="scientific">Dichanthelium oligosanthes</name>
    <dbReference type="NCBI Taxonomy" id="888268"/>
    <lineage>
        <taxon>Eukaryota</taxon>
        <taxon>Viridiplantae</taxon>
        <taxon>Streptophyta</taxon>
        <taxon>Embryophyta</taxon>
        <taxon>Tracheophyta</taxon>
        <taxon>Spermatophyta</taxon>
        <taxon>Magnoliopsida</taxon>
        <taxon>Liliopsida</taxon>
        <taxon>Poales</taxon>
        <taxon>Poaceae</taxon>
        <taxon>PACMAD clade</taxon>
        <taxon>Panicoideae</taxon>
        <taxon>Panicodae</taxon>
        <taxon>Paniceae</taxon>
        <taxon>Dichantheliinae</taxon>
        <taxon>Dichanthelium</taxon>
    </lineage>
</organism>
<dbReference type="SMART" id="SM00256">
    <property type="entry name" value="FBOX"/>
    <property type="match status" value="1"/>
</dbReference>
<gene>
    <name evidence="3" type="ORF">BAE44_0003363</name>
</gene>
<evidence type="ECO:0000313" key="4">
    <source>
        <dbReference type="Proteomes" id="UP000095767"/>
    </source>
</evidence>
<dbReference type="Pfam" id="PF00646">
    <property type="entry name" value="F-box"/>
    <property type="match status" value="1"/>
</dbReference>
<dbReference type="CDD" id="cd22157">
    <property type="entry name" value="F-box_AtFBW1-like"/>
    <property type="match status" value="1"/>
</dbReference>
<dbReference type="OrthoDB" id="1867694at2759"/>
<dbReference type="InterPro" id="IPR001810">
    <property type="entry name" value="F-box_dom"/>
</dbReference>
<evidence type="ECO:0000313" key="3">
    <source>
        <dbReference type="EMBL" id="OEL35622.1"/>
    </source>
</evidence>
<dbReference type="EMBL" id="LWDX02011591">
    <property type="protein sequence ID" value="OEL35622.1"/>
    <property type="molecule type" value="Genomic_DNA"/>
</dbReference>
<sequence>MAAVSSIPDDLIHDILARLPATAVPRFRAVCKQWRALIDDHRFPISHHRHRPPMPLLCLRRDDPPDHPTTPHHFASASKPSTSVAAPRCRSSASPRRPAGTTGSGRRWTKVPAFTFDGIIGFYAHPISGDLRLLHFSGPISIDIDYHYRILTLSPPRIFRKIIGGPHSDELLAAMRIRPAFEPPALVAGNLH</sequence>
<dbReference type="SUPFAM" id="SSF81383">
    <property type="entry name" value="F-box domain"/>
    <property type="match status" value="1"/>
</dbReference>
<keyword evidence="4" id="KW-1185">Reference proteome</keyword>
<proteinExistence type="predicted"/>
<dbReference type="InterPro" id="IPR036047">
    <property type="entry name" value="F-box-like_dom_sf"/>
</dbReference>
<protein>
    <recommendedName>
        <fullName evidence="2">F-box domain-containing protein</fullName>
    </recommendedName>
</protein>
<reference evidence="3 4" key="1">
    <citation type="submission" date="2016-09" db="EMBL/GenBank/DDBJ databases">
        <title>The draft genome of Dichanthelium oligosanthes: A C3 panicoid grass species.</title>
        <authorList>
            <person name="Studer A.J."/>
            <person name="Schnable J.C."/>
            <person name="Brutnell T.P."/>
        </authorList>
    </citation>
    <scope>NUCLEOTIDE SEQUENCE [LARGE SCALE GENOMIC DNA]</scope>
    <source>
        <strain evidence="4">cv. Kellogg 1175</strain>
        <tissue evidence="3">Leaf</tissue>
    </source>
</reference>
<evidence type="ECO:0000256" key="1">
    <source>
        <dbReference type="SAM" id="MobiDB-lite"/>
    </source>
</evidence>
<evidence type="ECO:0000259" key="2">
    <source>
        <dbReference type="PROSITE" id="PS50181"/>
    </source>
</evidence>
<dbReference type="PANTHER" id="PTHR31672:SF13">
    <property type="entry name" value="F-BOX PROTEIN CPR30-LIKE"/>
    <property type="match status" value="1"/>
</dbReference>
<dbReference type="AlphaFoldDB" id="A0A1E5WDZ5"/>
<dbReference type="PANTHER" id="PTHR31672">
    <property type="entry name" value="BNACNNG10540D PROTEIN"/>
    <property type="match status" value="1"/>
</dbReference>
<dbReference type="InterPro" id="IPR050796">
    <property type="entry name" value="SCF_F-box_component"/>
</dbReference>
<dbReference type="Proteomes" id="UP000095767">
    <property type="component" value="Unassembled WGS sequence"/>
</dbReference>
<feature type="compositionally biased region" description="Low complexity" evidence="1">
    <location>
        <begin position="83"/>
        <end position="99"/>
    </location>
</feature>
<dbReference type="Gene3D" id="1.20.1280.50">
    <property type="match status" value="1"/>
</dbReference>
<dbReference type="PROSITE" id="PS50181">
    <property type="entry name" value="FBOX"/>
    <property type="match status" value="1"/>
</dbReference>
<comment type="caution">
    <text evidence="3">The sequence shown here is derived from an EMBL/GenBank/DDBJ whole genome shotgun (WGS) entry which is preliminary data.</text>
</comment>
<accession>A0A1E5WDZ5</accession>